<dbReference type="RefSeq" id="WP_380657019.1">
    <property type="nucleotide sequence ID" value="NZ_JBHRVQ010000001.1"/>
</dbReference>
<dbReference type="InterPro" id="IPR016454">
    <property type="entry name" value="Cysteine_dSase"/>
</dbReference>
<evidence type="ECO:0000256" key="2">
    <source>
        <dbReference type="ARBA" id="ARBA00022898"/>
    </source>
</evidence>
<dbReference type="Gene3D" id="3.90.1150.10">
    <property type="entry name" value="Aspartate Aminotransferase, domain 1"/>
    <property type="match status" value="1"/>
</dbReference>
<dbReference type="Proteomes" id="UP001595637">
    <property type="component" value="Unassembled WGS sequence"/>
</dbReference>
<dbReference type="EMBL" id="JBHRVQ010000001">
    <property type="protein sequence ID" value="MFC3388246.1"/>
    <property type="molecule type" value="Genomic_DNA"/>
</dbReference>
<dbReference type="SUPFAM" id="SSF53383">
    <property type="entry name" value="PLP-dependent transferases"/>
    <property type="match status" value="1"/>
</dbReference>
<evidence type="ECO:0000259" key="3">
    <source>
        <dbReference type="Pfam" id="PF00266"/>
    </source>
</evidence>
<dbReference type="PIRSF" id="PIRSF005572">
    <property type="entry name" value="NifS"/>
    <property type="match status" value="1"/>
</dbReference>
<sequence>MDNAATTRPYDEVVETFLNVNESYYFNTASIHQSGRKAAQLLEASREQVLDLLGVPDYACIFTSGATESNNLVIQSVLRRKQTYGRTVLVSELEHPSVTNVLEAMKSDGFEIKYIRTLEDGTVDTEHLREVLSEDVIFVTVMAVNNITGGIQPIVEIAEMLKQYPKAHFHTDATQAIGKINIDYRDIDSLSLSSHKFHGMKGSGALIVKEPRTLSAIIHGGGHERNLRSGTVNLPGATAMARALRLAIEQQKESVNRILNYNRKVRSALEGLHGIHIQPSGVPHILNVSFRGAKGEVVVNALGNHNIMVSTTSACASKLKKLNETLLAMGNKRAVIEGSIRISFSSLTQEEEVDTLITALEAVHEEIGEVLK</sequence>
<dbReference type="Gene3D" id="3.40.640.10">
    <property type="entry name" value="Type I PLP-dependent aspartate aminotransferase-like (Major domain)"/>
    <property type="match status" value="1"/>
</dbReference>
<comment type="caution">
    <text evidence="4">The sequence shown here is derived from an EMBL/GenBank/DDBJ whole genome shotgun (WGS) entry which is preliminary data.</text>
</comment>
<dbReference type="InterPro" id="IPR015424">
    <property type="entry name" value="PyrdxlP-dep_Trfase"/>
</dbReference>
<dbReference type="PANTHER" id="PTHR11601:SF50">
    <property type="entry name" value="CYSTEINE DESULFURASE ISCS 2-RELATED"/>
    <property type="match status" value="1"/>
</dbReference>
<evidence type="ECO:0000313" key="4">
    <source>
        <dbReference type="EMBL" id="MFC3388246.1"/>
    </source>
</evidence>
<protein>
    <submittedName>
        <fullName evidence="4">Cysteine desulfurase family protein</fullName>
    </submittedName>
</protein>
<keyword evidence="2" id="KW-0663">Pyridoxal phosphate</keyword>
<dbReference type="InterPro" id="IPR000192">
    <property type="entry name" value="Aminotrans_V_dom"/>
</dbReference>
<gene>
    <name evidence="4" type="ORF">ACFOEO_06660</name>
</gene>
<dbReference type="PANTHER" id="PTHR11601">
    <property type="entry name" value="CYSTEINE DESULFURYLASE FAMILY MEMBER"/>
    <property type="match status" value="1"/>
</dbReference>
<proteinExistence type="predicted"/>
<comment type="cofactor">
    <cofactor evidence="1">
        <name>pyridoxal 5'-phosphate</name>
        <dbReference type="ChEBI" id="CHEBI:597326"/>
    </cofactor>
</comment>
<dbReference type="Pfam" id="PF00266">
    <property type="entry name" value="Aminotran_5"/>
    <property type="match status" value="1"/>
</dbReference>
<dbReference type="InterPro" id="IPR015422">
    <property type="entry name" value="PyrdxlP-dep_Trfase_small"/>
</dbReference>
<evidence type="ECO:0000256" key="1">
    <source>
        <dbReference type="ARBA" id="ARBA00001933"/>
    </source>
</evidence>
<organism evidence="4 5">
    <name type="scientific">Salinicoccus sesuvii</name>
    <dbReference type="NCBI Taxonomy" id="868281"/>
    <lineage>
        <taxon>Bacteria</taxon>
        <taxon>Bacillati</taxon>
        <taxon>Bacillota</taxon>
        <taxon>Bacilli</taxon>
        <taxon>Bacillales</taxon>
        <taxon>Staphylococcaceae</taxon>
        <taxon>Salinicoccus</taxon>
    </lineage>
</organism>
<feature type="domain" description="Aminotransferase class V" evidence="3">
    <location>
        <begin position="2"/>
        <end position="356"/>
    </location>
</feature>
<name>A0ABV7N6Q6_9STAP</name>
<accession>A0ABV7N6Q6</accession>
<dbReference type="InterPro" id="IPR015421">
    <property type="entry name" value="PyrdxlP-dep_Trfase_major"/>
</dbReference>
<keyword evidence="5" id="KW-1185">Reference proteome</keyword>
<reference evidence="5" key="1">
    <citation type="journal article" date="2019" name="Int. J. Syst. Evol. Microbiol.">
        <title>The Global Catalogue of Microorganisms (GCM) 10K type strain sequencing project: providing services to taxonomists for standard genome sequencing and annotation.</title>
        <authorList>
            <consortium name="The Broad Institute Genomics Platform"/>
            <consortium name="The Broad Institute Genome Sequencing Center for Infectious Disease"/>
            <person name="Wu L."/>
            <person name="Ma J."/>
        </authorList>
    </citation>
    <scope>NUCLEOTIDE SEQUENCE [LARGE SCALE GENOMIC DNA]</scope>
    <source>
        <strain evidence="5">CCM 7756</strain>
    </source>
</reference>
<evidence type="ECO:0000313" key="5">
    <source>
        <dbReference type="Proteomes" id="UP001595637"/>
    </source>
</evidence>